<dbReference type="InterPro" id="IPR000182">
    <property type="entry name" value="GNAT_dom"/>
</dbReference>
<dbReference type="Pfam" id="PF13302">
    <property type="entry name" value="Acetyltransf_3"/>
    <property type="match status" value="1"/>
</dbReference>
<keyword evidence="2" id="KW-0808">Transferase</keyword>
<evidence type="ECO:0000259" key="1">
    <source>
        <dbReference type="PROSITE" id="PS51186"/>
    </source>
</evidence>
<dbReference type="EMBL" id="LDSL01000030">
    <property type="protein sequence ID" value="KTT25930.1"/>
    <property type="molecule type" value="Genomic_DNA"/>
</dbReference>
<dbReference type="InterPro" id="IPR016181">
    <property type="entry name" value="Acyl_CoA_acyltransferase"/>
</dbReference>
<dbReference type="Gene3D" id="3.40.630.30">
    <property type="match status" value="1"/>
</dbReference>
<sequence length="200" mass="21921">MPATEPPFALVDPAWLQGPRVRLRPWRPADLAPFAAMSADAQTMAYFLSTLDTAASEAMVQRCQALIETQGWGLWAMELASPGADGPFIGLCGLHRPAWSLPFAPCIEISWRLARPWWGRGLAREAAGLALAVGFGPLALDEIVAFTTAANQRSRALMVRLGMRHDPDDDFDHPALPDGHPLQRHVLYRLAAPRGARPQR</sequence>
<protein>
    <submittedName>
        <fullName evidence="2">GCN5 family acetyltransferase</fullName>
    </submittedName>
</protein>
<gene>
    <name evidence="2" type="ORF">NS331_04220</name>
</gene>
<dbReference type="AlphaFoldDB" id="A0A147H7L9"/>
<dbReference type="GO" id="GO:0016747">
    <property type="term" value="F:acyltransferase activity, transferring groups other than amino-acyl groups"/>
    <property type="evidence" value="ECO:0007669"/>
    <property type="project" value="InterPro"/>
</dbReference>
<reference evidence="2 3" key="1">
    <citation type="journal article" date="2016" name="Front. Microbiol.">
        <title>Genomic Resource of Rice Seed Associated Bacteria.</title>
        <authorList>
            <person name="Midha S."/>
            <person name="Bansal K."/>
            <person name="Sharma S."/>
            <person name="Kumar N."/>
            <person name="Patil P.P."/>
            <person name="Chaudhry V."/>
            <person name="Patil P.B."/>
        </authorList>
    </citation>
    <scope>NUCLEOTIDE SEQUENCE [LARGE SCALE GENOMIC DNA]</scope>
    <source>
        <strain evidence="2 3">NS331</strain>
    </source>
</reference>
<evidence type="ECO:0000313" key="3">
    <source>
        <dbReference type="Proteomes" id="UP000072741"/>
    </source>
</evidence>
<name>A0A147H7L9_9BURK</name>
<dbReference type="Proteomes" id="UP000072741">
    <property type="component" value="Unassembled WGS sequence"/>
</dbReference>
<dbReference type="InterPro" id="IPR051531">
    <property type="entry name" value="N-acetyltransferase"/>
</dbReference>
<dbReference type="PROSITE" id="PS51186">
    <property type="entry name" value="GNAT"/>
    <property type="match status" value="1"/>
</dbReference>
<dbReference type="RefSeq" id="WP_058640755.1">
    <property type="nucleotide sequence ID" value="NZ_LDSL01000030.1"/>
</dbReference>
<organism evidence="2 3">
    <name type="scientific">Pseudacidovorax intermedius</name>
    <dbReference type="NCBI Taxonomy" id="433924"/>
    <lineage>
        <taxon>Bacteria</taxon>
        <taxon>Pseudomonadati</taxon>
        <taxon>Pseudomonadota</taxon>
        <taxon>Betaproteobacteria</taxon>
        <taxon>Burkholderiales</taxon>
        <taxon>Comamonadaceae</taxon>
        <taxon>Pseudacidovorax</taxon>
    </lineage>
</organism>
<keyword evidence="3" id="KW-1185">Reference proteome</keyword>
<dbReference type="SUPFAM" id="SSF55729">
    <property type="entry name" value="Acyl-CoA N-acyltransferases (Nat)"/>
    <property type="match status" value="1"/>
</dbReference>
<evidence type="ECO:0000313" key="2">
    <source>
        <dbReference type="EMBL" id="KTT25930.1"/>
    </source>
</evidence>
<proteinExistence type="predicted"/>
<accession>A0A147H7L9</accession>
<dbReference type="OrthoDB" id="9801656at2"/>
<feature type="domain" description="N-acetyltransferase" evidence="1">
    <location>
        <begin position="21"/>
        <end position="183"/>
    </location>
</feature>
<dbReference type="PANTHER" id="PTHR43792">
    <property type="entry name" value="GNAT FAMILY, PUTATIVE (AFU_ORTHOLOGUE AFUA_3G00765)-RELATED-RELATED"/>
    <property type="match status" value="1"/>
</dbReference>
<comment type="caution">
    <text evidence="2">The sequence shown here is derived from an EMBL/GenBank/DDBJ whole genome shotgun (WGS) entry which is preliminary data.</text>
</comment>
<dbReference type="PANTHER" id="PTHR43792:SF1">
    <property type="entry name" value="N-ACETYLTRANSFERASE DOMAIN-CONTAINING PROTEIN"/>
    <property type="match status" value="1"/>
</dbReference>